<keyword evidence="5" id="KW-0804">Transcription</keyword>
<dbReference type="InterPro" id="IPR039425">
    <property type="entry name" value="RNA_pol_sigma-70-like"/>
</dbReference>
<feature type="transmembrane region" description="Helical" evidence="6">
    <location>
        <begin position="20"/>
        <end position="43"/>
    </location>
</feature>
<dbReference type="InterPro" id="IPR014284">
    <property type="entry name" value="RNA_pol_sigma-70_dom"/>
</dbReference>
<sequence length="248" mass="27789">MRQDGLASPPCSCDDTGPYVLWLSSLLFSSSLLCALCASVVRFRSPARDAGRRFPLFTAMDTSTITRTLWLKAREGDKSAYDRLFALHADRALMFIRARLGPRLRASVESVDVLQEAYLAAHAGFDRFEYAEGDDGAFLRWLFRIVENRLRDLNDRAGAKKRRPVELPRLDPATGPVTAAERAERREALVRALDALEDDHRRVILLRYFEGLSAEEAGRLMDRSPGAIRKLAARALAALGEKLEPNSR</sequence>
<keyword evidence="6" id="KW-0472">Membrane</keyword>
<comment type="similarity">
    <text evidence="1">Belongs to the sigma-70 factor family. ECF subfamily.</text>
</comment>
<name>A0A5B9VVH4_9BACT</name>
<dbReference type="PANTHER" id="PTHR43133:SF8">
    <property type="entry name" value="RNA POLYMERASE SIGMA FACTOR HI_1459-RELATED"/>
    <property type="match status" value="1"/>
</dbReference>
<dbReference type="Gene3D" id="1.10.1740.10">
    <property type="match status" value="1"/>
</dbReference>
<dbReference type="InterPro" id="IPR013324">
    <property type="entry name" value="RNA_pol_sigma_r3/r4-like"/>
</dbReference>
<protein>
    <submittedName>
        <fullName evidence="8">ECF RNA polymerase sigma-E factor</fullName>
    </submittedName>
</protein>
<keyword evidence="6" id="KW-0812">Transmembrane</keyword>
<keyword evidence="4" id="KW-0238">DNA-binding</keyword>
<dbReference type="AlphaFoldDB" id="A0A5B9VVH4"/>
<dbReference type="GO" id="GO:0006352">
    <property type="term" value="P:DNA-templated transcription initiation"/>
    <property type="evidence" value="ECO:0007669"/>
    <property type="project" value="InterPro"/>
</dbReference>
<dbReference type="NCBIfam" id="TIGR02937">
    <property type="entry name" value="sigma70-ECF"/>
    <property type="match status" value="1"/>
</dbReference>
<organism evidence="8 9">
    <name type="scientific">Aquisphaera giovannonii</name>
    <dbReference type="NCBI Taxonomy" id="406548"/>
    <lineage>
        <taxon>Bacteria</taxon>
        <taxon>Pseudomonadati</taxon>
        <taxon>Planctomycetota</taxon>
        <taxon>Planctomycetia</taxon>
        <taxon>Isosphaerales</taxon>
        <taxon>Isosphaeraceae</taxon>
        <taxon>Aquisphaera</taxon>
    </lineage>
</organism>
<dbReference type="InterPro" id="IPR013249">
    <property type="entry name" value="RNA_pol_sigma70_r4_t2"/>
</dbReference>
<keyword evidence="6" id="KW-1133">Transmembrane helix</keyword>
<dbReference type="OrthoDB" id="6383365at2"/>
<evidence type="ECO:0000256" key="3">
    <source>
        <dbReference type="ARBA" id="ARBA00023082"/>
    </source>
</evidence>
<evidence type="ECO:0000259" key="7">
    <source>
        <dbReference type="Pfam" id="PF08281"/>
    </source>
</evidence>
<feature type="domain" description="RNA polymerase sigma factor 70 region 4 type 2" evidence="7">
    <location>
        <begin position="186"/>
        <end position="239"/>
    </location>
</feature>
<dbReference type="Proteomes" id="UP000324233">
    <property type="component" value="Chromosome"/>
</dbReference>
<evidence type="ECO:0000256" key="2">
    <source>
        <dbReference type="ARBA" id="ARBA00023015"/>
    </source>
</evidence>
<dbReference type="KEGG" id="agv:OJF2_03160"/>
<evidence type="ECO:0000256" key="1">
    <source>
        <dbReference type="ARBA" id="ARBA00010641"/>
    </source>
</evidence>
<dbReference type="InterPro" id="IPR013325">
    <property type="entry name" value="RNA_pol_sigma_r2"/>
</dbReference>
<dbReference type="Gene3D" id="1.10.10.10">
    <property type="entry name" value="Winged helix-like DNA-binding domain superfamily/Winged helix DNA-binding domain"/>
    <property type="match status" value="1"/>
</dbReference>
<reference evidence="8 9" key="1">
    <citation type="submission" date="2019-08" db="EMBL/GenBank/DDBJ databases">
        <title>Deep-cultivation of Planctomycetes and their phenomic and genomic characterization uncovers novel biology.</title>
        <authorList>
            <person name="Wiegand S."/>
            <person name="Jogler M."/>
            <person name="Boedeker C."/>
            <person name="Pinto D."/>
            <person name="Vollmers J."/>
            <person name="Rivas-Marin E."/>
            <person name="Kohn T."/>
            <person name="Peeters S.H."/>
            <person name="Heuer A."/>
            <person name="Rast P."/>
            <person name="Oberbeckmann S."/>
            <person name="Bunk B."/>
            <person name="Jeske O."/>
            <person name="Meyerdierks A."/>
            <person name="Storesund J.E."/>
            <person name="Kallscheuer N."/>
            <person name="Luecker S."/>
            <person name="Lage O.M."/>
            <person name="Pohl T."/>
            <person name="Merkel B.J."/>
            <person name="Hornburger P."/>
            <person name="Mueller R.-W."/>
            <person name="Bruemmer F."/>
            <person name="Labrenz M."/>
            <person name="Spormann A.M."/>
            <person name="Op den Camp H."/>
            <person name="Overmann J."/>
            <person name="Amann R."/>
            <person name="Jetten M.S.M."/>
            <person name="Mascher T."/>
            <person name="Medema M.H."/>
            <person name="Devos D.P."/>
            <person name="Kaster A.-K."/>
            <person name="Ovreas L."/>
            <person name="Rohde M."/>
            <person name="Galperin M.Y."/>
            <person name="Jogler C."/>
        </authorList>
    </citation>
    <scope>NUCLEOTIDE SEQUENCE [LARGE SCALE GENOMIC DNA]</scope>
    <source>
        <strain evidence="8 9">OJF2</strain>
    </source>
</reference>
<dbReference type="EMBL" id="CP042997">
    <property type="protein sequence ID" value="QEH31851.1"/>
    <property type="molecule type" value="Genomic_DNA"/>
</dbReference>
<evidence type="ECO:0000256" key="5">
    <source>
        <dbReference type="ARBA" id="ARBA00023163"/>
    </source>
</evidence>
<dbReference type="PANTHER" id="PTHR43133">
    <property type="entry name" value="RNA POLYMERASE ECF-TYPE SIGMA FACTO"/>
    <property type="match status" value="1"/>
</dbReference>
<dbReference type="GO" id="GO:0016987">
    <property type="term" value="F:sigma factor activity"/>
    <property type="evidence" value="ECO:0007669"/>
    <property type="project" value="UniProtKB-KW"/>
</dbReference>
<evidence type="ECO:0000313" key="8">
    <source>
        <dbReference type="EMBL" id="QEH31851.1"/>
    </source>
</evidence>
<dbReference type="SUPFAM" id="SSF88946">
    <property type="entry name" value="Sigma2 domain of RNA polymerase sigma factors"/>
    <property type="match status" value="1"/>
</dbReference>
<proteinExistence type="inferred from homology"/>
<dbReference type="InterPro" id="IPR036388">
    <property type="entry name" value="WH-like_DNA-bd_sf"/>
</dbReference>
<evidence type="ECO:0000256" key="6">
    <source>
        <dbReference type="SAM" id="Phobius"/>
    </source>
</evidence>
<gene>
    <name evidence="8" type="primary">rpoE_2</name>
    <name evidence="8" type="ORF">OJF2_03160</name>
</gene>
<dbReference type="GO" id="GO:0003677">
    <property type="term" value="F:DNA binding"/>
    <property type="evidence" value="ECO:0007669"/>
    <property type="project" value="UniProtKB-KW"/>
</dbReference>
<accession>A0A5B9VVH4</accession>
<dbReference type="CDD" id="cd06171">
    <property type="entry name" value="Sigma70_r4"/>
    <property type="match status" value="1"/>
</dbReference>
<keyword evidence="9" id="KW-1185">Reference proteome</keyword>
<dbReference type="Pfam" id="PF08281">
    <property type="entry name" value="Sigma70_r4_2"/>
    <property type="match status" value="1"/>
</dbReference>
<evidence type="ECO:0000256" key="4">
    <source>
        <dbReference type="ARBA" id="ARBA00023125"/>
    </source>
</evidence>
<keyword evidence="3" id="KW-0731">Sigma factor</keyword>
<evidence type="ECO:0000313" key="9">
    <source>
        <dbReference type="Proteomes" id="UP000324233"/>
    </source>
</evidence>
<dbReference type="SUPFAM" id="SSF88659">
    <property type="entry name" value="Sigma3 and sigma4 domains of RNA polymerase sigma factors"/>
    <property type="match status" value="1"/>
</dbReference>
<keyword evidence="2" id="KW-0805">Transcription regulation</keyword>